<dbReference type="SUPFAM" id="SSF52507">
    <property type="entry name" value="Homo-oligomeric flavin-containing Cys decarboxylases, HFCD"/>
    <property type="match status" value="1"/>
</dbReference>
<dbReference type="InterPro" id="IPR036551">
    <property type="entry name" value="Flavin_trans-like"/>
</dbReference>
<dbReference type="Pfam" id="PF02441">
    <property type="entry name" value="Flavoprotein"/>
    <property type="match status" value="1"/>
</dbReference>
<dbReference type="GO" id="GO:0003824">
    <property type="term" value="F:catalytic activity"/>
    <property type="evidence" value="ECO:0007669"/>
    <property type="project" value="InterPro"/>
</dbReference>
<dbReference type="Gene3D" id="3.40.50.1950">
    <property type="entry name" value="Flavin prenyltransferase-like"/>
    <property type="match status" value="1"/>
</dbReference>
<dbReference type="EMBL" id="BIXY01000062">
    <property type="protein sequence ID" value="GCF10194.1"/>
    <property type="molecule type" value="Genomic_DNA"/>
</dbReference>
<evidence type="ECO:0000313" key="2">
    <source>
        <dbReference type="EMBL" id="GCF10194.1"/>
    </source>
</evidence>
<sequence length="166" mass="18732">MLVCAALPAKQIQILVALAQDEDWDVSVFATPNARAFIDEPLLAQKIGHSVFTTTPTEPLASFTLAVVIPATFNTLRKWTQGITDTYVLELLWQWTQQQSCPILVFPRASAELAQDPAFAPSLNWLQQHQIDVFYQPELYPPNNNIPWNKVMDNIRSISHENEDAT</sequence>
<name>A0A5A5TGW4_9CHLR</name>
<reference evidence="2 3" key="1">
    <citation type="submission" date="2019-01" db="EMBL/GenBank/DDBJ databases">
        <title>Draft genome sequence of Dictyobacter sp. Uno17.</title>
        <authorList>
            <person name="Wang C.M."/>
            <person name="Zheng Y."/>
            <person name="Sakai Y."/>
            <person name="Abe K."/>
            <person name="Yokota A."/>
            <person name="Yabe S."/>
        </authorList>
    </citation>
    <scope>NUCLEOTIDE SEQUENCE [LARGE SCALE GENOMIC DNA]</scope>
    <source>
        <strain evidence="2 3">Uno17</strain>
    </source>
</reference>
<accession>A0A5A5TGW4</accession>
<organism evidence="2 3">
    <name type="scientific">Dictyobacter arantiisoli</name>
    <dbReference type="NCBI Taxonomy" id="2014874"/>
    <lineage>
        <taxon>Bacteria</taxon>
        <taxon>Bacillati</taxon>
        <taxon>Chloroflexota</taxon>
        <taxon>Ktedonobacteria</taxon>
        <taxon>Ktedonobacterales</taxon>
        <taxon>Dictyobacteraceae</taxon>
        <taxon>Dictyobacter</taxon>
    </lineage>
</organism>
<evidence type="ECO:0000313" key="3">
    <source>
        <dbReference type="Proteomes" id="UP000322530"/>
    </source>
</evidence>
<keyword evidence="3" id="KW-1185">Reference proteome</keyword>
<gene>
    <name evidence="2" type="ORF">KDI_37580</name>
</gene>
<dbReference type="AlphaFoldDB" id="A0A5A5TGW4"/>
<feature type="domain" description="Flavoprotein" evidence="1">
    <location>
        <begin position="11"/>
        <end position="108"/>
    </location>
</feature>
<comment type="caution">
    <text evidence="2">The sequence shown here is derived from an EMBL/GenBank/DDBJ whole genome shotgun (WGS) entry which is preliminary data.</text>
</comment>
<evidence type="ECO:0000259" key="1">
    <source>
        <dbReference type="Pfam" id="PF02441"/>
    </source>
</evidence>
<dbReference type="Proteomes" id="UP000322530">
    <property type="component" value="Unassembled WGS sequence"/>
</dbReference>
<protein>
    <recommendedName>
        <fullName evidence="1">Flavoprotein domain-containing protein</fullName>
    </recommendedName>
</protein>
<dbReference type="InterPro" id="IPR003382">
    <property type="entry name" value="Flavoprotein"/>
</dbReference>
<proteinExistence type="predicted"/>